<feature type="transmembrane region" description="Helical" evidence="1">
    <location>
        <begin position="205"/>
        <end position="228"/>
    </location>
</feature>
<feature type="transmembrane region" description="Helical" evidence="1">
    <location>
        <begin position="450"/>
        <end position="472"/>
    </location>
</feature>
<dbReference type="InterPro" id="IPR036259">
    <property type="entry name" value="MFS_trans_sf"/>
</dbReference>
<feature type="transmembrane region" description="Helical" evidence="1">
    <location>
        <begin position="55"/>
        <end position="72"/>
    </location>
</feature>
<keyword evidence="1" id="KW-0812">Transmembrane</keyword>
<dbReference type="GO" id="GO:0005886">
    <property type="term" value="C:plasma membrane"/>
    <property type="evidence" value="ECO:0007669"/>
    <property type="project" value="TreeGrafter"/>
</dbReference>
<feature type="transmembrane region" description="Helical" evidence="1">
    <location>
        <begin position="301"/>
        <end position="319"/>
    </location>
</feature>
<feature type="transmembrane region" description="Helical" evidence="1">
    <location>
        <begin position="174"/>
        <end position="193"/>
    </location>
</feature>
<comment type="caution">
    <text evidence="2">The sequence shown here is derived from an EMBL/GenBank/DDBJ whole genome shotgun (WGS) entry which is preliminary data.</text>
</comment>
<keyword evidence="1" id="KW-0472">Membrane</keyword>
<keyword evidence="1" id="KW-1133">Transmembrane helix</keyword>
<protein>
    <submittedName>
        <fullName evidence="2">Uncharacterized protein</fullName>
    </submittedName>
</protein>
<feature type="transmembrane region" description="Helical" evidence="1">
    <location>
        <begin position="416"/>
        <end position="438"/>
    </location>
</feature>
<feature type="transmembrane region" description="Helical" evidence="1">
    <location>
        <begin position="131"/>
        <end position="153"/>
    </location>
</feature>
<reference evidence="2" key="1">
    <citation type="journal article" date="2014" name="Genome Announc.">
        <title>Draft Genome Sequences of Three Alkaliphilic Bacillus Strains, Bacillus wakoensis JCM 9140T, Bacillus akibai JCM 9157T, and Bacillus hemicellulosilyticus JCM 9152T.</title>
        <authorList>
            <person name="Yuki M."/>
            <person name="Oshima K."/>
            <person name="Suda W."/>
            <person name="Oshida Y."/>
            <person name="Kitamura K."/>
            <person name="Iida T."/>
            <person name="Hattori M."/>
            <person name="Ohkuma M."/>
        </authorList>
    </citation>
    <scope>NUCLEOTIDE SEQUENCE [LARGE SCALE GENOMIC DNA]</scope>
    <source>
        <strain evidence="2">JCM 9152</strain>
    </source>
</reference>
<dbReference type="PANTHER" id="PTHR11328:SF28">
    <property type="entry name" value="MAJOR FACILITATOR SUPERFAMILY DOMAIN-CONTAINING PROTEIN 12"/>
    <property type="match status" value="1"/>
</dbReference>
<gene>
    <name evidence="2" type="ORF">JCM9152_3020</name>
</gene>
<dbReference type="Pfam" id="PF13347">
    <property type="entry name" value="MFS_2"/>
    <property type="match status" value="1"/>
</dbReference>
<dbReference type="Gene3D" id="1.20.1250.20">
    <property type="entry name" value="MFS general substrate transporter like domains"/>
    <property type="match status" value="1"/>
</dbReference>
<dbReference type="OrthoDB" id="9764596at2"/>
<feature type="transmembrane region" description="Helical" evidence="1">
    <location>
        <begin position="103"/>
        <end position="125"/>
    </location>
</feature>
<evidence type="ECO:0000256" key="1">
    <source>
        <dbReference type="SAM" id="Phobius"/>
    </source>
</evidence>
<dbReference type="SUPFAM" id="SSF103473">
    <property type="entry name" value="MFS general substrate transporter"/>
    <property type="match status" value="1"/>
</dbReference>
<dbReference type="AlphaFoldDB" id="W4QHI8"/>
<dbReference type="InterPro" id="IPR039672">
    <property type="entry name" value="MFS_2"/>
</dbReference>
<dbReference type="GO" id="GO:0015293">
    <property type="term" value="F:symporter activity"/>
    <property type="evidence" value="ECO:0007669"/>
    <property type="project" value="InterPro"/>
</dbReference>
<name>W4QHI8_9BACI</name>
<dbReference type="EMBL" id="BAUU01000020">
    <property type="protein sequence ID" value="GAE31546.1"/>
    <property type="molecule type" value="Genomic_DNA"/>
</dbReference>
<sequence length="499" mass="55372">MDKKGARRLAKESRALELAEREKNFNRAKLWQLIFFPAGGFSQGVFMGLMMLVSYYAAGIVGLGTVVASFVITGTRVFDSITDPLVGLVLDKTKGKYGKVRPFLLAGFVLMSISTLLMFFTAHLAPEGIKLVYFIVLYLIYIVGYTCTGVANLSGQAVLTNDPQQRPILGGFQTTYTTVYFAFFGMYLSLYLVPKHQGFNNVSLFHEFVITTVLLAGILVILGIIAVWSKDRAENFGTGEVNRTKFKDMWKILKGNRPLQLFVLAAASDKLALQTQSNQIIPVLLYGIIIGNYAMHGQMAMPSLVINLIMIFFGIRYAMKFGTRKGYISAVWGCIITYSLLFFLLWLGDPSQIGFDNLGFMTIAFVILILAGPAFILLSSGLTFPMIPDIVDYETNRTGRFVPGVISATYTFIDKLVSSLSQTIVGLVLAAIGFRVAFPDVDTPYSDSLFWAAMFLNIGIVIIGWVISLLVMKFYPLTKDKMVEIQAELTKKREDNKVS</sequence>
<feature type="transmembrane region" description="Helical" evidence="1">
    <location>
        <begin position="358"/>
        <end position="378"/>
    </location>
</feature>
<dbReference type="STRING" id="1236971.JCM9152_3020"/>
<dbReference type="PANTHER" id="PTHR11328">
    <property type="entry name" value="MAJOR FACILITATOR SUPERFAMILY DOMAIN-CONTAINING PROTEIN"/>
    <property type="match status" value="1"/>
</dbReference>
<evidence type="ECO:0000313" key="2">
    <source>
        <dbReference type="EMBL" id="GAE31546.1"/>
    </source>
</evidence>
<dbReference type="RefSeq" id="WP_035345336.1">
    <property type="nucleotide sequence ID" value="NZ_BAUU01000020.1"/>
</dbReference>
<dbReference type="Proteomes" id="UP000018895">
    <property type="component" value="Unassembled WGS sequence"/>
</dbReference>
<dbReference type="GO" id="GO:0008643">
    <property type="term" value="P:carbohydrate transport"/>
    <property type="evidence" value="ECO:0007669"/>
    <property type="project" value="InterPro"/>
</dbReference>
<feature type="transmembrane region" description="Helical" evidence="1">
    <location>
        <begin position="326"/>
        <end position="346"/>
    </location>
</feature>
<keyword evidence="3" id="KW-1185">Reference proteome</keyword>
<organism evidence="2 3">
    <name type="scientific">Halalkalibacter hemicellulosilyticusJCM 9152</name>
    <dbReference type="NCBI Taxonomy" id="1236971"/>
    <lineage>
        <taxon>Bacteria</taxon>
        <taxon>Bacillati</taxon>
        <taxon>Bacillota</taxon>
        <taxon>Bacilli</taxon>
        <taxon>Bacillales</taxon>
        <taxon>Bacillaceae</taxon>
        <taxon>Halalkalibacter</taxon>
    </lineage>
</organism>
<proteinExistence type="predicted"/>
<accession>W4QHI8</accession>
<evidence type="ECO:0000313" key="3">
    <source>
        <dbReference type="Proteomes" id="UP000018895"/>
    </source>
</evidence>